<gene>
    <name evidence="16" type="ORF">RMCT_3788</name>
</gene>
<evidence type="ECO:0000259" key="15">
    <source>
        <dbReference type="PROSITE" id="PS50011"/>
    </source>
</evidence>
<organism evidence="16 17">
    <name type="scientific">Mycolicibacterium thermoresistibile</name>
    <name type="common">Mycobacterium thermoresistibile</name>
    <dbReference type="NCBI Taxonomy" id="1797"/>
    <lineage>
        <taxon>Bacteria</taxon>
        <taxon>Bacillati</taxon>
        <taxon>Actinomycetota</taxon>
        <taxon>Actinomycetes</taxon>
        <taxon>Mycobacteriales</taxon>
        <taxon>Mycobacteriaceae</taxon>
        <taxon>Mycolicibacterium</taxon>
    </lineage>
</organism>
<feature type="region of interest" description="Disordered" evidence="13">
    <location>
        <begin position="280"/>
        <end position="333"/>
    </location>
</feature>
<feature type="compositionally biased region" description="Low complexity" evidence="13">
    <location>
        <begin position="439"/>
        <end position="452"/>
    </location>
</feature>
<dbReference type="STRING" id="1797.RMCT_3788"/>
<feature type="compositionally biased region" description="Low complexity" evidence="13">
    <location>
        <begin position="381"/>
        <end position="427"/>
    </location>
</feature>
<evidence type="ECO:0000256" key="14">
    <source>
        <dbReference type="SAM" id="Phobius"/>
    </source>
</evidence>
<keyword evidence="10 14" id="KW-1133">Transmembrane helix</keyword>
<evidence type="ECO:0000313" key="17">
    <source>
        <dbReference type="Proteomes" id="UP000069654"/>
    </source>
</evidence>
<keyword evidence="3" id="KW-1003">Cell membrane</keyword>
<evidence type="ECO:0000256" key="13">
    <source>
        <dbReference type="SAM" id="MobiDB-lite"/>
    </source>
</evidence>
<keyword evidence="6 14" id="KW-0812">Transmembrane</keyword>
<dbReference type="InterPro" id="IPR011009">
    <property type="entry name" value="Kinase-like_dom_sf"/>
</dbReference>
<dbReference type="GO" id="GO:0080090">
    <property type="term" value="P:regulation of primary metabolic process"/>
    <property type="evidence" value="ECO:0007669"/>
    <property type="project" value="UniProtKB-ARBA"/>
</dbReference>
<evidence type="ECO:0000313" key="16">
    <source>
        <dbReference type="EMBL" id="GAT16819.1"/>
    </source>
</evidence>
<dbReference type="PANTHER" id="PTHR43289:SF6">
    <property type="entry name" value="SERINE_THREONINE-PROTEIN KINASE NEKL-3"/>
    <property type="match status" value="1"/>
</dbReference>
<evidence type="ECO:0000256" key="8">
    <source>
        <dbReference type="ARBA" id="ARBA00022777"/>
    </source>
</evidence>
<feature type="region of interest" description="Disordered" evidence="13">
    <location>
        <begin position="366"/>
        <end position="454"/>
    </location>
</feature>
<keyword evidence="11 14" id="KW-0472">Membrane</keyword>
<dbReference type="RefSeq" id="WP_003924623.1">
    <property type="nucleotide sequence ID" value="NZ_BCTB01000049.1"/>
</dbReference>
<dbReference type="EMBL" id="BCTB01000049">
    <property type="protein sequence ID" value="GAT16819.1"/>
    <property type="molecule type" value="Genomic_DNA"/>
</dbReference>
<proteinExistence type="predicted"/>
<comment type="caution">
    <text evidence="16">The sequence shown here is derived from an EMBL/GenBank/DDBJ whole genome shotgun (WGS) entry which is preliminary data.</text>
</comment>
<dbReference type="Pfam" id="PF00069">
    <property type="entry name" value="Pkinase"/>
    <property type="match status" value="1"/>
</dbReference>
<keyword evidence="5" id="KW-0808">Transferase</keyword>
<dbReference type="InterPro" id="IPR008271">
    <property type="entry name" value="Ser/Thr_kinase_AS"/>
</dbReference>
<evidence type="ECO:0000256" key="7">
    <source>
        <dbReference type="ARBA" id="ARBA00022741"/>
    </source>
</evidence>
<accession>A0A100XHL6</accession>
<dbReference type="FunFam" id="1.10.510.10:FF:000021">
    <property type="entry name" value="Serine/threonine protein kinase"/>
    <property type="match status" value="1"/>
</dbReference>
<comment type="subcellular location">
    <subcellularLocation>
        <location evidence="1">Cell membrane</location>
        <topology evidence="1">Single-pass membrane protein</topology>
    </subcellularLocation>
</comment>
<dbReference type="OrthoDB" id="9762169at2"/>
<dbReference type="EC" id="2.7.11.1" evidence="2"/>
<dbReference type="GO" id="GO:0005886">
    <property type="term" value="C:plasma membrane"/>
    <property type="evidence" value="ECO:0007669"/>
    <property type="project" value="UniProtKB-SubCell"/>
</dbReference>
<dbReference type="AlphaFoldDB" id="A0A100XHL6"/>
<keyword evidence="4 16" id="KW-0723">Serine/threonine-protein kinase</keyword>
<reference evidence="17" key="2">
    <citation type="submission" date="2016-02" db="EMBL/GenBank/DDBJ databases">
        <title>Draft genome sequence of five rapidly growing Mycobacterium species.</title>
        <authorList>
            <person name="Katahira K."/>
            <person name="Gotou Y."/>
            <person name="Iida K."/>
            <person name="Ogura Y."/>
            <person name="Hayashi T."/>
        </authorList>
    </citation>
    <scope>NUCLEOTIDE SEQUENCE [LARGE SCALE GENOMIC DNA]</scope>
    <source>
        <strain evidence="17">JCM6362</strain>
    </source>
</reference>
<evidence type="ECO:0000256" key="5">
    <source>
        <dbReference type="ARBA" id="ARBA00022679"/>
    </source>
</evidence>
<evidence type="ECO:0000256" key="12">
    <source>
        <dbReference type="PROSITE-ProRule" id="PRU10141"/>
    </source>
</evidence>
<name>A0A100XHL6_MYCTH</name>
<dbReference type="Gene3D" id="1.10.510.10">
    <property type="entry name" value="Transferase(Phosphotransferase) domain 1"/>
    <property type="match status" value="1"/>
</dbReference>
<evidence type="ECO:0000256" key="9">
    <source>
        <dbReference type="ARBA" id="ARBA00022840"/>
    </source>
</evidence>
<keyword evidence="8 16" id="KW-0418">Kinase</keyword>
<dbReference type="InterPro" id="IPR000719">
    <property type="entry name" value="Prot_kinase_dom"/>
</dbReference>
<evidence type="ECO:0000256" key="11">
    <source>
        <dbReference type="ARBA" id="ARBA00023136"/>
    </source>
</evidence>
<dbReference type="PROSITE" id="PS00108">
    <property type="entry name" value="PROTEIN_KINASE_ST"/>
    <property type="match status" value="1"/>
</dbReference>
<evidence type="ECO:0000256" key="1">
    <source>
        <dbReference type="ARBA" id="ARBA00004162"/>
    </source>
</evidence>
<dbReference type="InterPro" id="IPR017441">
    <property type="entry name" value="Protein_kinase_ATP_BS"/>
</dbReference>
<dbReference type="GO" id="GO:0004674">
    <property type="term" value="F:protein serine/threonine kinase activity"/>
    <property type="evidence" value="ECO:0007669"/>
    <property type="project" value="UniProtKB-KW"/>
</dbReference>
<keyword evidence="9 12" id="KW-0067">ATP-binding</keyword>
<dbReference type="CDD" id="cd14014">
    <property type="entry name" value="STKc_PknB_like"/>
    <property type="match status" value="1"/>
</dbReference>
<keyword evidence="7 12" id="KW-0547">Nucleotide-binding</keyword>
<feature type="binding site" evidence="12">
    <location>
        <position position="46"/>
    </location>
    <ligand>
        <name>ATP</name>
        <dbReference type="ChEBI" id="CHEBI:30616"/>
    </ligand>
</feature>
<evidence type="ECO:0000256" key="6">
    <source>
        <dbReference type="ARBA" id="ARBA00022692"/>
    </source>
</evidence>
<dbReference type="SMART" id="SM00220">
    <property type="entry name" value="S_TKc"/>
    <property type="match status" value="1"/>
</dbReference>
<evidence type="ECO:0000256" key="2">
    <source>
        <dbReference type="ARBA" id="ARBA00012513"/>
    </source>
</evidence>
<dbReference type="PROSITE" id="PS00107">
    <property type="entry name" value="PROTEIN_KINASE_ATP"/>
    <property type="match status" value="1"/>
</dbReference>
<dbReference type="PANTHER" id="PTHR43289">
    <property type="entry name" value="MITOGEN-ACTIVATED PROTEIN KINASE KINASE KINASE 20-RELATED"/>
    <property type="match status" value="1"/>
</dbReference>
<dbReference type="Gene3D" id="3.30.200.20">
    <property type="entry name" value="Phosphorylase Kinase, domain 1"/>
    <property type="match status" value="1"/>
</dbReference>
<protein>
    <recommendedName>
        <fullName evidence="2">non-specific serine/threonine protein kinase</fullName>
        <ecNumber evidence="2">2.7.11.1</ecNumber>
    </recommendedName>
</protein>
<dbReference type="Proteomes" id="UP000069654">
    <property type="component" value="Unassembled WGS sequence"/>
</dbReference>
<evidence type="ECO:0000256" key="3">
    <source>
        <dbReference type="ARBA" id="ARBA00022475"/>
    </source>
</evidence>
<sequence>MTSSSGGSRVGTRFGPYELRSLIGVGGMGEVYRAYDTVRGRMVALKLLRPELAADPNFQERFRRESRLAARLQEPHVIPVHDFGDIDGVLYIDMRLVDGASLKDILRSSGPLEPARAAAIIKQVAAALDAAHADGLIHRDIKPENVLLTADDFAYLVDFGIAHAGGDAGVTRTGMLIGSSAYMAPERFANGRVGPAADIYSLTCLLYECLTGRPPFDTGDLQQLMSAHMFAPPPRPSAVRRGLDRGFDDVIATGMAKQPEARFATAGQLAAAATAAAEAHATPAAPGPSPAPAPTLQFTQPYPPDATGYTPYPPEQSAFGQTPPGTSRRATGGSRLTRAQQVVVAAVIVLFGVAAGLAAVLVSDRDGPAPSSQLAVPPAQTTEPTGTTAAPTTGPTRSSTPTTPTTRTTPTTTTSPERTSPVPSASPATPPATPPTSPTSPVASPVTPAAVPGADRQGFIGHAARCDSGSTPAAMVRTDNSLAVVCETRSGDYYYRGERLSDGASIELRNARPAGDGFDAVNPADGTRYEVRPDRLTIISNGRIDANEPVQQYAGR</sequence>
<feature type="domain" description="Protein kinase" evidence="15">
    <location>
        <begin position="17"/>
        <end position="283"/>
    </location>
</feature>
<dbReference type="OMA" id="QGFVGHT"/>
<dbReference type="PROSITE" id="PS50011">
    <property type="entry name" value="PROTEIN_KINASE_DOM"/>
    <property type="match status" value="1"/>
</dbReference>
<feature type="compositionally biased region" description="Pro residues" evidence="13">
    <location>
        <begin position="428"/>
        <end position="438"/>
    </location>
</feature>
<dbReference type="GO" id="GO:0005524">
    <property type="term" value="F:ATP binding"/>
    <property type="evidence" value="ECO:0007669"/>
    <property type="project" value="UniProtKB-UniRule"/>
</dbReference>
<evidence type="ECO:0000256" key="10">
    <source>
        <dbReference type="ARBA" id="ARBA00022989"/>
    </source>
</evidence>
<evidence type="ECO:0000256" key="4">
    <source>
        <dbReference type="ARBA" id="ARBA00022527"/>
    </source>
</evidence>
<feature type="compositionally biased region" description="Polar residues" evidence="13">
    <location>
        <begin position="318"/>
        <end position="329"/>
    </location>
</feature>
<reference evidence="16 17" key="1">
    <citation type="journal article" date="2016" name="Genome Announc.">
        <title>Draft Genome Sequences of Five Rapidly Growing Mycobacterium Species, M. thermoresistibile, M. fortuitum subsp. acetamidolyticum, M. canariasense, M. brisbanense, and M. novocastrense.</title>
        <authorList>
            <person name="Katahira K."/>
            <person name="Ogura Y."/>
            <person name="Gotoh Y."/>
            <person name="Hayashi T."/>
        </authorList>
    </citation>
    <scope>NUCLEOTIDE SEQUENCE [LARGE SCALE GENOMIC DNA]</scope>
    <source>
        <strain evidence="16 17">JCM6362</strain>
    </source>
</reference>
<dbReference type="FunFam" id="3.30.200.20:FF:000348">
    <property type="entry name" value="Serine/threonine protein kinase"/>
    <property type="match status" value="1"/>
</dbReference>
<dbReference type="SUPFAM" id="SSF56112">
    <property type="entry name" value="Protein kinase-like (PK-like)"/>
    <property type="match status" value="1"/>
</dbReference>
<feature type="transmembrane region" description="Helical" evidence="14">
    <location>
        <begin position="342"/>
        <end position="362"/>
    </location>
</feature>